<sequence>MGKKRRATSIDGQQSQQQPQLTSNTTLKDLNHSTIEKCNDESQPSFMQFFWEFADHDTNVRTSSINDLIAYIESLSDATTQTERLQYTLRRLIRGLASSRDAARQGFSVALSVLLQSFPQVTLQETIDLLNDYLQIRPSMKSVEQRDYQFGQLFGIMAIVSSKRLELECENRAKYFPLLILKLIEISKWKKWIREVCYECILRILPKVTNEIFLEALMEPLSSVLQCQREDFEPEQLQLHLGVSHYVESAQLTENKVVAQIFSKKTTLLTLANLKLFSKAFKASSSCYPRIHSLWYGLFGALLSQDKGEDRDCFALFESVWKALVDDLLLDDEHTTHERKGLVLKLFEMIVTKVPASVLHGSILSHKLVTCLCNNALKPSNYLHAAAKHCFQVFASSLQAEFIHFLEHQILFPSKLARTLESIPVDSTKKDNEHPASLLEIEEERDFARELGKRVHHIRMWALDQLIHTVSQVILKQDEENEHSKRWQEPLEFLISLAFFQRNEAAPQKVVVAQSANETRNDYGADRIWNNDVKTHPISESFRDALMKRILVLLSSNIASEIPKTTLHFAFHIIHKKLLKLCKDRKKSSKCTLQCAGGESVAKNAFAQIPKVASLVEKAHSNSKSSTENAASRKAFHLLLMFLSIQLLDASLSDDAVVVLQDLERSSQDLFNEKGAKSSKVDVEAPDPVAVLIDILLSMLAQDSSAVRNVVMHAFQSVLQLVNRNSLESIAQVIKPIIRKTNDEEEIEEGESSEGEGEEDEEEDEEILLDSEEASKALWDDVASLDRDDMALAAIVRQVKDKSARKNETKILEQRQIHFQLRVLDLLQVYLTRGSKQSFMLLIIPPLLDQLQATERGIKHERVLHERIRTLFKLIQSRAKLFVSIDSALKEDKLLVTDTVEYIVTAMITQNASKPTINVCISLLVFLVRLAYSQPTSMECVEGVMVRAIENAFTRKHGRFPRRFFEEFIARHHTEAIQLLLPRFCKIFDAKESERPHIVDPFLQSEARRLLTILVRSKPLLREPANTTIFIDSSPCIRHVIVSSMDPEPESEGKLPMKAKRIKTIITLAREYLQTCIKLQSDSCSADLHERLQKDMQTVFKALAPFAAASKSPVLGKDLEKLMSLQSAL</sequence>
<proteinExistence type="inferred from homology"/>
<dbReference type="PANTHER" id="PTHR13213">
    <property type="entry name" value="MYB-BINDING PROTEIN 1A FAMILY MEMBER"/>
    <property type="match status" value="1"/>
</dbReference>
<organism evidence="5">
    <name type="scientific">Albugo laibachii Nc14</name>
    <dbReference type="NCBI Taxonomy" id="890382"/>
    <lineage>
        <taxon>Eukaryota</taxon>
        <taxon>Sar</taxon>
        <taxon>Stramenopiles</taxon>
        <taxon>Oomycota</taxon>
        <taxon>Peronosporomycetes</taxon>
        <taxon>Albuginales</taxon>
        <taxon>Albuginaceae</taxon>
        <taxon>Albugo</taxon>
    </lineage>
</organism>
<evidence type="ECO:0000256" key="2">
    <source>
        <dbReference type="ARBA" id="ARBA00006809"/>
    </source>
</evidence>
<dbReference type="GO" id="GO:0005730">
    <property type="term" value="C:nucleolus"/>
    <property type="evidence" value="ECO:0007669"/>
    <property type="project" value="InterPro"/>
</dbReference>
<evidence type="ECO:0000256" key="3">
    <source>
        <dbReference type="ARBA" id="ARBA00023242"/>
    </source>
</evidence>
<feature type="compositionally biased region" description="Acidic residues" evidence="4">
    <location>
        <begin position="743"/>
        <end position="767"/>
    </location>
</feature>
<accession>F0WM69</accession>
<dbReference type="PANTHER" id="PTHR13213:SF2">
    <property type="entry name" value="MYB-BINDING PROTEIN 1A"/>
    <property type="match status" value="1"/>
</dbReference>
<evidence type="ECO:0000256" key="4">
    <source>
        <dbReference type="SAM" id="MobiDB-lite"/>
    </source>
</evidence>
<dbReference type="HOGENOM" id="CLU_003420_0_0_1"/>
<protein>
    <submittedName>
        <fullName evidence="5">Uncharacterized protein AlNc14C153G7572</fullName>
    </submittedName>
</protein>
<evidence type="ECO:0000256" key="1">
    <source>
        <dbReference type="ARBA" id="ARBA00004123"/>
    </source>
</evidence>
<dbReference type="Pfam" id="PF04931">
    <property type="entry name" value="DNA_pol_phi"/>
    <property type="match status" value="1"/>
</dbReference>
<dbReference type="SUPFAM" id="SSF48371">
    <property type="entry name" value="ARM repeat"/>
    <property type="match status" value="1"/>
</dbReference>
<name>F0WM69_9STRA</name>
<reference evidence="5" key="2">
    <citation type="submission" date="2011-02" db="EMBL/GenBank/DDBJ databases">
        <authorList>
            <person name="MacLean D."/>
        </authorList>
    </citation>
    <scope>NUCLEOTIDE SEQUENCE</scope>
</reference>
<dbReference type="InterPro" id="IPR007015">
    <property type="entry name" value="DNA_pol_V/MYBBP1A"/>
</dbReference>
<dbReference type="EMBL" id="FR824198">
    <property type="protein sequence ID" value="CCA22397.1"/>
    <property type="molecule type" value="Genomic_DNA"/>
</dbReference>
<reference evidence="5" key="1">
    <citation type="journal article" date="2011" name="PLoS Biol.">
        <title>Gene gain and loss during evolution of obligate parasitism in the white rust pathogen of Arabidopsis thaliana.</title>
        <authorList>
            <person name="Kemen E."/>
            <person name="Gardiner A."/>
            <person name="Schultz-Larsen T."/>
            <person name="Kemen A.C."/>
            <person name="Balmuth A.L."/>
            <person name="Robert-Seilaniantz A."/>
            <person name="Bailey K."/>
            <person name="Holub E."/>
            <person name="Studholme D.J."/>
            <person name="Maclean D."/>
            <person name="Jones J.D."/>
        </authorList>
    </citation>
    <scope>NUCLEOTIDE SEQUENCE</scope>
</reference>
<keyword evidence="3" id="KW-0539">Nucleus</keyword>
<comment type="similarity">
    <text evidence="2">Belongs to the MYBBP1A family.</text>
</comment>
<feature type="region of interest" description="Disordered" evidence="4">
    <location>
        <begin position="1"/>
        <end position="28"/>
    </location>
</feature>
<gene>
    <name evidence="5" type="primary">AlNc14C153G7572</name>
    <name evidence="5" type="ORF">ALNC14_085400</name>
</gene>
<dbReference type="GO" id="GO:0003677">
    <property type="term" value="F:DNA binding"/>
    <property type="evidence" value="ECO:0007669"/>
    <property type="project" value="InterPro"/>
</dbReference>
<dbReference type="InterPro" id="IPR016024">
    <property type="entry name" value="ARM-type_fold"/>
</dbReference>
<dbReference type="GO" id="GO:0006355">
    <property type="term" value="P:regulation of DNA-templated transcription"/>
    <property type="evidence" value="ECO:0007669"/>
    <property type="project" value="InterPro"/>
</dbReference>
<evidence type="ECO:0000313" key="5">
    <source>
        <dbReference type="EMBL" id="CCA22397.1"/>
    </source>
</evidence>
<feature type="region of interest" description="Disordered" evidence="4">
    <location>
        <begin position="742"/>
        <end position="767"/>
    </location>
</feature>
<dbReference type="AlphaFoldDB" id="F0WM69"/>
<comment type="subcellular location">
    <subcellularLocation>
        <location evidence="1">Nucleus</location>
    </subcellularLocation>
</comment>